<dbReference type="Gene3D" id="3.30.420.10">
    <property type="entry name" value="Ribonuclease H-like superfamily/Ribonuclease H"/>
    <property type="match status" value="1"/>
</dbReference>
<feature type="domain" description="Integrase catalytic" evidence="1">
    <location>
        <begin position="154"/>
        <end position="339"/>
    </location>
</feature>
<dbReference type="InterPro" id="IPR036397">
    <property type="entry name" value="RNaseH_sf"/>
</dbReference>
<sequence>MNNFKPLSYFTDSQRESAEKKYKIIEPNILNDHPLSLISSDTGIPLRTLYRWKEKYNTKGLKGLIRQKRSDLGEIKVENHIKSLIKNSRLSNRRISIATIHRKIISQCERQDLTAPSYQQVYKIVKELPDSMIELAHNGQKLYSEKYDLVYTRESKRPNEIWQADHTLLDIEVLDEKNRICRPWLSIIIDDYSRAIAGYYISFKNPSAINTALMLYQAIWRKENPKWPVCGIPEKFYTDHGSDFTSKQLEQVAIDLKMQLIFSKIGVPRGRGKIERFFQSVNQLLLENLPGYIKNRKSESLLTIQELERKLEEFLIYNYNHRIHTSIQETPVNLWNASGFLPQMPDTLEDLDLLLLYISKARKVHSDGIYFQGFRYINSNLSAYVGESVQIRYNPKDLAEIRVFFQNKYLCTAIAPDLSNFTVDLNDIVAARNKRRRQLKKESIEINSVAQTVIEDKMSELTVKSEKSNKSKIKRYFND</sequence>
<name>A0ABS3H2C9_9ENTE</name>
<dbReference type="Proteomes" id="UP000664632">
    <property type="component" value="Unassembled WGS sequence"/>
</dbReference>
<protein>
    <submittedName>
        <fullName evidence="2">DDE-type integrase/transposase/recombinase</fullName>
    </submittedName>
</protein>
<dbReference type="PANTHER" id="PTHR35004">
    <property type="entry name" value="TRANSPOSASE RV3428C-RELATED"/>
    <property type="match status" value="1"/>
</dbReference>
<dbReference type="Pfam" id="PF13518">
    <property type="entry name" value="HTH_28"/>
    <property type="match status" value="1"/>
</dbReference>
<dbReference type="PROSITE" id="PS50994">
    <property type="entry name" value="INTEGRASE"/>
    <property type="match status" value="1"/>
</dbReference>
<dbReference type="SUPFAM" id="SSF50610">
    <property type="entry name" value="mu transposase, C-terminal domain"/>
    <property type="match status" value="1"/>
</dbReference>
<reference evidence="2 3" key="1">
    <citation type="submission" date="2021-03" db="EMBL/GenBank/DDBJ databases">
        <title>Enterococcal diversity collection.</title>
        <authorList>
            <person name="Gilmore M.S."/>
            <person name="Schwartzman J."/>
            <person name="Van Tyne D."/>
            <person name="Martin M."/>
            <person name="Earl A.M."/>
            <person name="Manson A.L."/>
            <person name="Straub T."/>
            <person name="Salamzade R."/>
            <person name="Saavedra J."/>
            <person name="Lebreton F."/>
            <person name="Prichula J."/>
            <person name="Schaufler K."/>
            <person name="Gaca A."/>
            <person name="Sgardioli B."/>
            <person name="Wagenaar J."/>
            <person name="Strong T."/>
        </authorList>
    </citation>
    <scope>NUCLEOTIDE SEQUENCE [LARGE SCALE GENOMIC DNA]</scope>
    <source>
        <strain evidence="2 3">DIV0869a</strain>
    </source>
</reference>
<keyword evidence="3" id="KW-1185">Reference proteome</keyword>
<gene>
    <name evidence="2" type="ORF">JZO69_15110</name>
</gene>
<comment type="caution">
    <text evidence="2">The sequence shown here is derived from an EMBL/GenBank/DDBJ whole genome shotgun (WGS) entry which is preliminary data.</text>
</comment>
<evidence type="ECO:0000313" key="2">
    <source>
        <dbReference type="EMBL" id="MBO0441694.1"/>
    </source>
</evidence>
<accession>A0ABS3H2C9</accession>
<dbReference type="SUPFAM" id="SSF48295">
    <property type="entry name" value="TrpR-like"/>
    <property type="match status" value="1"/>
</dbReference>
<dbReference type="InterPro" id="IPR001584">
    <property type="entry name" value="Integrase_cat-core"/>
</dbReference>
<proteinExistence type="predicted"/>
<dbReference type="SUPFAM" id="SSF53098">
    <property type="entry name" value="Ribonuclease H-like"/>
    <property type="match status" value="1"/>
</dbReference>
<dbReference type="InterPro" id="IPR009004">
    <property type="entry name" value="Transposase_Mu_C"/>
</dbReference>
<dbReference type="InterPro" id="IPR015378">
    <property type="entry name" value="Transposase-like_Mu_C"/>
</dbReference>
<dbReference type="RefSeq" id="WP_207113653.1">
    <property type="nucleotide sequence ID" value="NZ_JAFLWD010000044.1"/>
</dbReference>
<dbReference type="InterPro" id="IPR012337">
    <property type="entry name" value="RNaseH-like_sf"/>
</dbReference>
<dbReference type="Pfam" id="PF09299">
    <property type="entry name" value="Mu-transpos_C"/>
    <property type="match status" value="1"/>
</dbReference>
<dbReference type="PANTHER" id="PTHR35004:SF6">
    <property type="entry name" value="TRANSPOSASE"/>
    <property type="match status" value="1"/>
</dbReference>
<evidence type="ECO:0000313" key="3">
    <source>
        <dbReference type="Proteomes" id="UP000664632"/>
    </source>
</evidence>
<dbReference type="EMBL" id="JAFLWD010000044">
    <property type="protein sequence ID" value="MBO0441694.1"/>
    <property type="molecule type" value="Genomic_DNA"/>
</dbReference>
<organism evidence="2 3">
    <name type="scientific">Candidatus Enterococcus ikei</name>
    <dbReference type="NCBI Taxonomy" id="2815326"/>
    <lineage>
        <taxon>Bacteria</taxon>
        <taxon>Bacillati</taxon>
        <taxon>Bacillota</taxon>
        <taxon>Bacilli</taxon>
        <taxon>Lactobacillales</taxon>
        <taxon>Enterococcaceae</taxon>
        <taxon>Enterococcus</taxon>
    </lineage>
</organism>
<dbReference type="InterPro" id="IPR055247">
    <property type="entry name" value="InsJ-like_HTH"/>
</dbReference>
<evidence type="ECO:0000259" key="1">
    <source>
        <dbReference type="PROSITE" id="PS50994"/>
    </source>
</evidence>
<dbReference type="Pfam" id="PF00665">
    <property type="entry name" value="rve"/>
    <property type="match status" value="1"/>
</dbReference>
<dbReference type="InterPro" id="IPR010921">
    <property type="entry name" value="Trp_repressor/repl_initiator"/>
</dbReference>